<evidence type="ECO:0000313" key="3">
    <source>
        <dbReference type="EMBL" id="OAE22055.1"/>
    </source>
</evidence>
<dbReference type="Gene3D" id="3.90.1300.10">
    <property type="entry name" value="Amidase signature (AS) domain"/>
    <property type="match status" value="1"/>
</dbReference>
<feature type="transmembrane region" description="Helical" evidence="1">
    <location>
        <begin position="53"/>
        <end position="69"/>
    </location>
</feature>
<dbReference type="Pfam" id="PF01425">
    <property type="entry name" value="Amidase"/>
    <property type="match status" value="1"/>
</dbReference>
<evidence type="ECO:0000313" key="4">
    <source>
        <dbReference type="Proteomes" id="UP000077202"/>
    </source>
</evidence>
<accession>A0A176VQ25</accession>
<dbReference type="SUPFAM" id="SSF75304">
    <property type="entry name" value="Amidase signature (AS) enzymes"/>
    <property type="match status" value="1"/>
</dbReference>
<keyword evidence="4" id="KW-1185">Reference proteome</keyword>
<dbReference type="Proteomes" id="UP000077202">
    <property type="component" value="Unassembled WGS sequence"/>
</dbReference>
<dbReference type="EMBL" id="LVLJ01003285">
    <property type="protein sequence ID" value="OAE22055.1"/>
    <property type="molecule type" value="Genomic_DNA"/>
</dbReference>
<dbReference type="PANTHER" id="PTHR46310:SF7">
    <property type="entry name" value="AMIDASE 1"/>
    <property type="match status" value="1"/>
</dbReference>
<evidence type="ECO:0000256" key="1">
    <source>
        <dbReference type="SAM" id="Phobius"/>
    </source>
</evidence>
<dbReference type="InterPro" id="IPR036928">
    <property type="entry name" value="AS_sf"/>
</dbReference>
<sequence length="623" mass="68591">MSGWLGNFLMWKSGKTFPEKPPKVNDSLSKSFSGFSPFSGFAGFPVDGFPKNLLWVMGLGVGGIIILIRRRGKHVFCCRGDYKAFIQQLVLAPPGPASPSSPRALKNLKFAVKDAYFLYPFPLFTILPFLHPKFQLTQMSHSKHRMFDIEKYVTGFGSPEWTRTHDPATRSAVAVSVLVQAGATCVGKTNMDEMGFRGLFQMGFFATVLRRIWEVAIAQRCRLLVRRLPTLGSRSEPACSLDGYTHESYNKPVNPAAPCHMVGGSSGGSAVAVAAGLVDFALGIDTLGDVRLPAACCGILGFRASHGAVSTVGVLPVAQSFDAVGWFAKDPHILRQVGLVLLQFPLREELRAPRRIYVADDLFKNSAFLIEHSLDVLLRAVVKVFGRQVLHHINMGELLTDKLPTLKAFSNVEERLVDTGGTEAYSVIRDCMLMLYRDEFLRNHHDWLDKLKPKLGKGISGKVRASYELTSSTHLVPTAKRVREEVRAAFSDLLKVECNFISRCVAQHETVLVLPAIPGTPPCLNAEDRVREKFLQDTSLLMCLGSMSGGPQVSLPTGEVDGLPVSVSILTRINGDRLLFDTVQYLFPAIAEETQGFDCLELSSSYGKLRSLNKAQLDDDQLI</sequence>
<protein>
    <recommendedName>
        <fullName evidence="2">Amidase domain-containing protein</fullName>
    </recommendedName>
</protein>
<dbReference type="PANTHER" id="PTHR46310">
    <property type="entry name" value="AMIDASE 1"/>
    <property type="match status" value="1"/>
</dbReference>
<dbReference type="InterPro" id="IPR023631">
    <property type="entry name" value="Amidase_dom"/>
</dbReference>
<keyword evidence="1" id="KW-1133">Transmembrane helix</keyword>
<gene>
    <name evidence="3" type="ORF">AXG93_3719s1350</name>
</gene>
<evidence type="ECO:0000259" key="2">
    <source>
        <dbReference type="Pfam" id="PF01425"/>
    </source>
</evidence>
<feature type="transmembrane region" description="Helical" evidence="1">
    <location>
        <begin position="116"/>
        <end position="134"/>
    </location>
</feature>
<reference evidence="3" key="1">
    <citation type="submission" date="2016-03" db="EMBL/GenBank/DDBJ databases">
        <title>Mechanisms controlling the formation of the plant cell surface in tip-growing cells are functionally conserved among land plants.</title>
        <authorList>
            <person name="Honkanen S."/>
            <person name="Jones V.A."/>
            <person name="Morieri G."/>
            <person name="Champion C."/>
            <person name="Hetherington A.J."/>
            <person name="Kelly S."/>
            <person name="Saint-Marcoux D."/>
            <person name="Proust H."/>
            <person name="Prescott H."/>
            <person name="Dolan L."/>
        </authorList>
    </citation>
    <scope>NUCLEOTIDE SEQUENCE [LARGE SCALE GENOMIC DNA]</scope>
    <source>
        <tissue evidence="3">Whole gametophyte</tissue>
    </source>
</reference>
<comment type="caution">
    <text evidence="3">The sequence shown here is derived from an EMBL/GenBank/DDBJ whole genome shotgun (WGS) entry which is preliminary data.</text>
</comment>
<dbReference type="AlphaFoldDB" id="A0A176VQ25"/>
<organism evidence="3 4">
    <name type="scientific">Marchantia polymorpha subsp. ruderalis</name>
    <dbReference type="NCBI Taxonomy" id="1480154"/>
    <lineage>
        <taxon>Eukaryota</taxon>
        <taxon>Viridiplantae</taxon>
        <taxon>Streptophyta</taxon>
        <taxon>Embryophyta</taxon>
        <taxon>Marchantiophyta</taxon>
        <taxon>Marchantiopsida</taxon>
        <taxon>Marchantiidae</taxon>
        <taxon>Marchantiales</taxon>
        <taxon>Marchantiaceae</taxon>
        <taxon>Marchantia</taxon>
    </lineage>
</organism>
<name>A0A176VQ25_MARPO</name>
<proteinExistence type="predicted"/>
<keyword evidence="1" id="KW-0472">Membrane</keyword>
<keyword evidence="1" id="KW-0812">Transmembrane</keyword>
<feature type="domain" description="Amidase" evidence="2">
    <location>
        <begin position="246"/>
        <end position="330"/>
    </location>
</feature>